<name>A0A9D4MPB8_DREPO</name>
<reference evidence="2" key="1">
    <citation type="journal article" date="2019" name="bioRxiv">
        <title>The Genome of the Zebra Mussel, Dreissena polymorpha: A Resource for Invasive Species Research.</title>
        <authorList>
            <person name="McCartney M.A."/>
            <person name="Auch B."/>
            <person name="Kono T."/>
            <person name="Mallez S."/>
            <person name="Zhang Y."/>
            <person name="Obille A."/>
            <person name="Becker A."/>
            <person name="Abrahante J.E."/>
            <person name="Garbe J."/>
            <person name="Badalamenti J.P."/>
            <person name="Herman A."/>
            <person name="Mangelson H."/>
            <person name="Liachko I."/>
            <person name="Sullivan S."/>
            <person name="Sone E.D."/>
            <person name="Koren S."/>
            <person name="Silverstein K.A.T."/>
            <person name="Beckman K.B."/>
            <person name="Gohl D.M."/>
        </authorList>
    </citation>
    <scope>NUCLEOTIDE SEQUENCE</scope>
    <source>
        <strain evidence="2">Duluth1</strain>
        <tissue evidence="2">Whole animal</tissue>
    </source>
</reference>
<evidence type="ECO:0000313" key="3">
    <source>
        <dbReference type="Proteomes" id="UP000828390"/>
    </source>
</evidence>
<dbReference type="AlphaFoldDB" id="A0A9D4MPB8"/>
<keyword evidence="3" id="KW-1185">Reference proteome</keyword>
<feature type="region of interest" description="Disordered" evidence="1">
    <location>
        <begin position="1"/>
        <end position="29"/>
    </location>
</feature>
<feature type="compositionally biased region" description="Polar residues" evidence="1">
    <location>
        <begin position="1"/>
        <end position="14"/>
    </location>
</feature>
<evidence type="ECO:0000313" key="2">
    <source>
        <dbReference type="EMBL" id="KAH3880970.1"/>
    </source>
</evidence>
<organism evidence="2 3">
    <name type="scientific">Dreissena polymorpha</name>
    <name type="common">Zebra mussel</name>
    <name type="synonym">Mytilus polymorpha</name>
    <dbReference type="NCBI Taxonomy" id="45954"/>
    <lineage>
        <taxon>Eukaryota</taxon>
        <taxon>Metazoa</taxon>
        <taxon>Spiralia</taxon>
        <taxon>Lophotrochozoa</taxon>
        <taxon>Mollusca</taxon>
        <taxon>Bivalvia</taxon>
        <taxon>Autobranchia</taxon>
        <taxon>Heteroconchia</taxon>
        <taxon>Euheterodonta</taxon>
        <taxon>Imparidentia</taxon>
        <taxon>Neoheterodontei</taxon>
        <taxon>Myida</taxon>
        <taxon>Dreissenoidea</taxon>
        <taxon>Dreissenidae</taxon>
        <taxon>Dreissena</taxon>
    </lineage>
</organism>
<accession>A0A9D4MPB8</accession>
<proteinExistence type="predicted"/>
<evidence type="ECO:0000256" key="1">
    <source>
        <dbReference type="SAM" id="MobiDB-lite"/>
    </source>
</evidence>
<sequence>MENDQENLSSTQVEGISRMPEITEDTPKDKVQVELAPISPSPETVNSHGDNLLESICSDNETKSIPISSLPYTTGLYTSTLPCMWNMGSQFKALNFKGIC</sequence>
<comment type="caution">
    <text evidence="2">The sequence shown here is derived from an EMBL/GenBank/DDBJ whole genome shotgun (WGS) entry which is preliminary data.</text>
</comment>
<dbReference type="Proteomes" id="UP000828390">
    <property type="component" value="Unassembled WGS sequence"/>
</dbReference>
<protein>
    <submittedName>
        <fullName evidence="2">Uncharacterized protein</fullName>
    </submittedName>
</protein>
<dbReference type="EMBL" id="JAIWYP010000001">
    <property type="protein sequence ID" value="KAH3880970.1"/>
    <property type="molecule type" value="Genomic_DNA"/>
</dbReference>
<reference evidence="2" key="2">
    <citation type="submission" date="2020-11" db="EMBL/GenBank/DDBJ databases">
        <authorList>
            <person name="McCartney M.A."/>
            <person name="Auch B."/>
            <person name="Kono T."/>
            <person name="Mallez S."/>
            <person name="Becker A."/>
            <person name="Gohl D.M."/>
            <person name="Silverstein K.A.T."/>
            <person name="Koren S."/>
            <person name="Bechman K.B."/>
            <person name="Herman A."/>
            <person name="Abrahante J.E."/>
            <person name="Garbe J."/>
        </authorList>
    </citation>
    <scope>NUCLEOTIDE SEQUENCE</scope>
    <source>
        <strain evidence="2">Duluth1</strain>
        <tissue evidence="2">Whole animal</tissue>
    </source>
</reference>
<gene>
    <name evidence="2" type="ORF">DPMN_004892</name>
</gene>